<feature type="compositionally biased region" description="Basic and acidic residues" evidence="1">
    <location>
        <begin position="97"/>
        <end position="140"/>
    </location>
</feature>
<feature type="compositionally biased region" description="Low complexity" evidence="1">
    <location>
        <begin position="69"/>
        <end position="79"/>
    </location>
</feature>
<proteinExistence type="predicted"/>
<name>A0AAV6FV10_9TELE</name>
<sequence length="140" mass="15691">MLSDGGSFELYLSEQAELAQSRKKKKPPLTKNQSPGGNKSRPPAAADSRKLQKRMRQLQRTALRAHPQARGSGERAPPGGRRRQQPSAAPGQPEGVGQRKEAPSEELMKARTKTRIVDKETKNIRKNRPDPEKEMSHRHQ</sequence>
<accession>A0AAV6FV10</accession>
<evidence type="ECO:0000313" key="2">
    <source>
        <dbReference type="EMBL" id="KAG5266365.1"/>
    </source>
</evidence>
<dbReference type="EMBL" id="JADWDJ010000018">
    <property type="protein sequence ID" value="KAG5266365.1"/>
    <property type="molecule type" value="Genomic_DNA"/>
</dbReference>
<keyword evidence="3" id="KW-1185">Reference proteome</keyword>
<evidence type="ECO:0000256" key="1">
    <source>
        <dbReference type="SAM" id="MobiDB-lite"/>
    </source>
</evidence>
<gene>
    <name evidence="2" type="ORF">AALO_G00230200</name>
</gene>
<evidence type="ECO:0000313" key="3">
    <source>
        <dbReference type="Proteomes" id="UP000823561"/>
    </source>
</evidence>
<dbReference type="Proteomes" id="UP000823561">
    <property type="component" value="Chromosome 18"/>
</dbReference>
<dbReference type="AlphaFoldDB" id="A0AAV6FV10"/>
<protein>
    <submittedName>
        <fullName evidence="2">Uncharacterized protein</fullName>
    </submittedName>
</protein>
<organism evidence="2 3">
    <name type="scientific">Alosa alosa</name>
    <name type="common">allis shad</name>
    <dbReference type="NCBI Taxonomy" id="278164"/>
    <lineage>
        <taxon>Eukaryota</taxon>
        <taxon>Metazoa</taxon>
        <taxon>Chordata</taxon>
        <taxon>Craniata</taxon>
        <taxon>Vertebrata</taxon>
        <taxon>Euteleostomi</taxon>
        <taxon>Actinopterygii</taxon>
        <taxon>Neopterygii</taxon>
        <taxon>Teleostei</taxon>
        <taxon>Clupei</taxon>
        <taxon>Clupeiformes</taxon>
        <taxon>Clupeoidei</taxon>
        <taxon>Clupeidae</taxon>
        <taxon>Alosa</taxon>
    </lineage>
</organism>
<comment type="caution">
    <text evidence="2">The sequence shown here is derived from an EMBL/GenBank/DDBJ whole genome shotgun (WGS) entry which is preliminary data.</text>
</comment>
<reference evidence="2" key="1">
    <citation type="submission" date="2020-10" db="EMBL/GenBank/DDBJ databases">
        <title>Chromosome-scale genome assembly of the Allis shad, Alosa alosa.</title>
        <authorList>
            <person name="Margot Z."/>
            <person name="Christophe K."/>
            <person name="Cabau C."/>
            <person name="Louis A."/>
            <person name="Berthelot C."/>
            <person name="Parey E."/>
            <person name="Roest Crollius H."/>
            <person name="Montfort J."/>
            <person name="Robinson-Rechavi M."/>
            <person name="Bucao C."/>
            <person name="Bouchez O."/>
            <person name="Gislard M."/>
            <person name="Lluch J."/>
            <person name="Milhes M."/>
            <person name="Lampietro C."/>
            <person name="Lopez Roques C."/>
            <person name="Donnadieu C."/>
            <person name="Braasch I."/>
            <person name="Desvignes T."/>
            <person name="Postlethwait J."/>
            <person name="Bobe J."/>
            <person name="Guiguen Y."/>
        </authorList>
    </citation>
    <scope>NUCLEOTIDE SEQUENCE</scope>
    <source>
        <strain evidence="2">M-15738</strain>
        <tissue evidence="2">Blood</tissue>
    </source>
</reference>
<feature type="region of interest" description="Disordered" evidence="1">
    <location>
        <begin position="13"/>
        <end position="140"/>
    </location>
</feature>